<keyword evidence="7 8" id="KW-0804">Transcription</keyword>
<keyword evidence="3 8" id="KW-0963">Cytoplasm</keyword>
<dbReference type="HAMAP" id="MF_00475">
    <property type="entry name" value="Trp_repressor"/>
    <property type="match status" value="1"/>
</dbReference>
<dbReference type="RefSeq" id="WP_306374434.1">
    <property type="nucleotide sequence ID" value="NZ_JASAYK010000005.1"/>
</dbReference>
<dbReference type="Proteomes" id="UP001236239">
    <property type="component" value="Unassembled WGS sequence"/>
</dbReference>
<dbReference type="EMBL" id="JASAYQ010000010">
    <property type="protein sequence ID" value="MDP8173088.1"/>
    <property type="molecule type" value="Genomic_DNA"/>
</dbReference>
<dbReference type="InterPro" id="IPR000831">
    <property type="entry name" value="Trp_repress"/>
</dbReference>
<comment type="similarity">
    <text evidence="2 8">Belongs to the TrpR family.</text>
</comment>
<keyword evidence="5 8" id="KW-0805">Transcription regulation</keyword>
<dbReference type="InterPro" id="IPR038116">
    <property type="entry name" value="TrpR-like_sf"/>
</dbReference>
<accession>A0AAJ6P0Y9</accession>
<dbReference type="Pfam" id="PF01371">
    <property type="entry name" value="Trp_repressor"/>
    <property type="match status" value="1"/>
</dbReference>
<dbReference type="GO" id="GO:0003700">
    <property type="term" value="F:DNA-binding transcription factor activity"/>
    <property type="evidence" value="ECO:0007669"/>
    <property type="project" value="UniProtKB-UniRule"/>
</dbReference>
<evidence type="ECO:0000256" key="6">
    <source>
        <dbReference type="ARBA" id="ARBA00023125"/>
    </source>
</evidence>
<comment type="subcellular location">
    <subcellularLocation>
        <location evidence="1 8">Cytoplasm</location>
    </subcellularLocation>
</comment>
<keyword evidence="6 8" id="KW-0238">DNA-binding</keyword>
<dbReference type="PANTHER" id="PTHR38025:SF1">
    <property type="entry name" value="TRP OPERON REPRESSOR"/>
    <property type="match status" value="1"/>
</dbReference>
<comment type="function">
    <text evidence="8">This protein is an aporepressor. When complexed with L-tryptophan it binds the operator region of the trp operon and prevents the initiation of transcription.</text>
</comment>
<dbReference type="SUPFAM" id="SSF48295">
    <property type="entry name" value="TrpR-like"/>
    <property type="match status" value="1"/>
</dbReference>
<evidence type="ECO:0000313" key="10">
    <source>
        <dbReference type="Proteomes" id="UP001236239"/>
    </source>
</evidence>
<dbReference type="PIRSF" id="PIRSF003196">
    <property type="entry name" value="Trp_repressor"/>
    <property type="match status" value="1"/>
</dbReference>
<evidence type="ECO:0000313" key="9">
    <source>
        <dbReference type="EMBL" id="MDP8173088.1"/>
    </source>
</evidence>
<dbReference type="GO" id="GO:0045892">
    <property type="term" value="P:negative regulation of DNA-templated transcription"/>
    <property type="evidence" value="ECO:0007669"/>
    <property type="project" value="UniProtKB-UniRule"/>
</dbReference>
<dbReference type="NCBIfam" id="TIGR01321">
    <property type="entry name" value="TrpR"/>
    <property type="match status" value="1"/>
</dbReference>
<sequence>MKVHYNQRDPKEWHKFVSLLKQAVVEDKIDELLSMLLTVDECHSLGLRVQIVKALLEQEMSQREIQQSLNTSIATVTRGSNMLKTSDPQMLEWVNKQLNEKV</sequence>
<evidence type="ECO:0000256" key="4">
    <source>
        <dbReference type="ARBA" id="ARBA00022491"/>
    </source>
</evidence>
<evidence type="ECO:0000256" key="7">
    <source>
        <dbReference type="ARBA" id="ARBA00023163"/>
    </source>
</evidence>
<dbReference type="GO" id="GO:0043565">
    <property type="term" value="F:sequence-specific DNA binding"/>
    <property type="evidence" value="ECO:0007669"/>
    <property type="project" value="UniProtKB-UniRule"/>
</dbReference>
<gene>
    <name evidence="8 9" type="primary">trpR</name>
    <name evidence="9" type="ORF">QJU93_06930</name>
</gene>
<comment type="subunit">
    <text evidence="8">Homodimer.</text>
</comment>
<evidence type="ECO:0000256" key="5">
    <source>
        <dbReference type="ARBA" id="ARBA00023015"/>
    </source>
</evidence>
<reference evidence="9" key="1">
    <citation type="journal article" date="2023" name="Front. Microbiol.">
        <title>Phylogeography and host specificity of Pasteurellaceae pathogenic to sea-farmed fish in the north-east Atlantic.</title>
        <authorList>
            <person name="Gulla S."/>
            <person name="Colquhoun D.J."/>
            <person name="Olsen A.B."/>
            <person name="Spilsberg B."/>
            <person name="Lagesen K."/>
            <person name="Aakesson C.P."/>
            <person name="Strom S."/>
            <person name="Manji F."/>
            <person name="Birkbeck T.H."/>
            <person name="Nilsen H.K."/>
        </authorList>
    </citation>
    <scope>NUCLEOTIDE SEQUENCE</scope>
    <source>
        <strain evidence="9">TW16_20</strain>
    </source>
</reference>
<evidence type="ECO:0000256" key="3">
    <source>
        <dbReference type="ARBA" id="ARBA00022490"/>
    </source>
</evidence>
<dbReference type="Gene3D" id="1.10.1270.10">
    <property type="entry name" value="TrpR-like"/>
    <property type="match status" value="1"/>
</dbReference>
<comment type="caution">
    <text evidence="9">The sequence shown here is derived from an EMBL/GenBank/DDBJ whole genome shotgun (WGS) entry which is preliminary data.</text>
</comment>
<protein>
    <recommendedName>
        <fullName evidence="8">Trp operon repressor homolog</fullName>
    </recommendedName>
</protein>
<dbReference type="PANTHER" id="PTHR38025">
    <property type="entry name" value="TRP OPERON REPRESSOR"/>
    <property type="match status" value="1"/>
</dbReference>
<dbReference type="GO" id="GO:0005737">
    <property type="term" value="C:cytoplasm"/>
    <property type="evidence" value="ECO:0007669"/>
    <property type="project" value="UniProtKB-SubCell"/>
</dbReference>
<dbReference type="AlphaFoldDB" id="A0AAJ6P0Y9"/>
<proteinExistence type="inferred from homology"/>
<evidence type="ECO:0000256" key="8">
    <source>
        <dbReference type="HAMAP-Rule" id="MF_00475"/>
    </source>
</evidence>
<keyword evidence="4 8" id="KW-0678">Repressor</keyword>
<evidence type="ECO:0000256" key="2">
    <source>
        <dbReference type="ARBA" id="ARBA00007027"/>
    </source>
</evidence>
<dbReference type="InterPro" id="IPR010921">
    <property type="entry name" value="Trp_repressor/repl_initiator"/>
</dbReference>
<evidence type="ECO:0000256" key="1">
    <source>
        <dbReference type="ARBA" id="ARBA00004496"/>
    </source>
</evidence>
<dbReference type="InterPro" id="IPR013335">
    <property type="entry name" value="Trp_repress_bac"/>
</dbReference>
<feature type="DNA-binding region" evidence="8">
    <location>
        <begin position="62"/>
        <end position="85"/>
    </location>
</feature>
<name>A0AAJ6P0Y9_9PAST</name>
<organism evidence="9 10">
    <name type="scientific">Phocoenobacter skyensis</name>
    <dbReference type="NCBI Taxonomy" id="97481"/>
    <lineage>
        <taxon>Bacteria</taxon>
        <taxon>Pseudomonadati</taxon>
        <taxon>Pseudomonadota</taxon>
        <taxon>Gammaproteobacteria</taxon>
        <taxon>Pasteurellales</taxon>
        <taxon>Pasteurellaceae</taxon>
        <taxon>Phocoenobacter</taxon>
    </lineage>
</organism>